<dbReference type="GO" id="GO:0004452">
    <property type="term" value="F:isopentenyl-diphosphate delta-isomerase activity"/>
    <property type="evidence" value="ECO:0007669"/>
    <property type="project" value="UniProtKB-UniRule"/>
</dbReference>
<keyword evidence="9" id="KW-0413">Isomerase</keyword>
<evidence type="ECO:0000256" key="7">
    <source>
        <dbReference type="ARBA" id="ARBA00023211"/>
    </source>
</evidence>
<feature type="active site" evidence="11">
    <location>
        <position position="76"/>
    </location>
</feature>
<keyword evidence="4" id="KW-0963">Cytoplasm</keyword>
<dbReference type="PANTHER" id="PTHR10885">
    <property type="entry name" value="ISOPENTENYL-DIPHOSPHATE DELTA-ISOMERASE"/>
    <property type="match status" value="1"/>
</dbReference>
<evidence type="ECO:0000256" key="1">
    <source>
        <dbReference type="ARBA" id="ARBA00004826"/>
    </source>
</evidence>
<keyword evidence="8" id="KW-0414">Isoprene biosynthesis</keyword>
<dbReference type="InterPro" id="IPR056375">
    <property type="entry name" value="Idi_bact"/>
</dbReference>
<dbReference type="GO" id="GO:0009240">
    <property type="term" value="P:isopentenyl diphosphate biosynthetic process"/>
    <property type="evidence" value="ECO:0007669"/>
    <property type="project" value="TreeGrafter"/>
</dbReference>
<feature type="domain" description="Nudix hydrolase" evidence="12">
    <location>
        <begin position="39"/>
        <end position="171"/>
    </location>
</feature>
<dbReference type="InterPro" id="IPR000086">
    <property type="entry name" value="NUDIX_hydrolase_dom"/>
</dbReference>
<evidence type="ECO:0000256" key="8">
    <source>
        <dbReference type="ARBA" id="ARBA00023229"/>
    </source>
</evidence>
<evidence type="ECO:0000256" key="2">
    <source>
        <dbReference type="ARBA" id="ARBA00007579"/>
    </source>
</evidence>
<sequence>MSSDKNKRLITKELLILADKNDQIVGYDTKEKCHQGEGLLHRAFSIFIFNDHKQVLMQKRSTEKLLWPFYWSNSVCSHPRKGERYEEAAIRRLNEELGFETSLQFLFKFQYQAQFKNIGSENEICSVYIGKANGTVQANPSEIAEWKYSDIRELTEDVQAHPHRYTPWFKMEWEEIQTRFCPQIENLYV</sequence>
<accession>A0A975GPR2</accession>
<dbReference type="PANTHER" id="PTHR10885:SF0">
    <property type="entry name" value="ISOPENTENYL-DIPHOSPHATE DELTA-ISOMERASE"/>
    <property type="match status" value="1"/>
</dbReference>
<evidence type="ECO:0000256" key="6">
    <source>
        <dbReference type="ARBA" id="ARBA00022842"/>
    </source>
</evidence>
<comment type="similarity">
    <text evidence="2">Belongs to the IPP isomerase type 1 family.</text>
</comment>
<proteinExistence type="inferred from homology"/>
<evidence type="ECO:0000256" key="10">
    <source>
        <dbReference type="NCBIfam" id="TIGR02150"/>
    </source>
</evidence>
<dbReference type="HAMAP" id="MF_00202">
    <property type="entry name" value="Idi"/>
    <property type="match status" value="1"/>
</dbReference>
<protein>
    <recommendedName>
        <fullName evidence="3 10">Isopentenyl-diphosphate delta-isomerase</fullName>
        <ecNumber evidence="3 10">5.3.3.2</ecNumber>
    </recommendedName>
</protein>
<feature type="active site" evidence="11">
    <location>
        <position position="123"/>
    </location>
</feature>
<dbReference type="Gene3D" id="3.90.79.10">
    <property type="entry name" value="Nucleoside Triphosphate Pyrophosphohydrolase"/>
    <property type="match status" value="1"/>
</dbReference>
<evidence type="ECO:0000256" key="9">
    <source>
        <dbReference type="ARBA" id="ARBA00023235"/>
    </source>
</evidence>
<keyword evidence="5" id="KW-0479">Metal-binding</keyword>
<dbReference type="CDD" id="cd02885">
    <property type="entry name" value="NUDIX_IPP_Isomerase"/>
    <property type="match status" value="1"/>
</dbReference>
<keyword evidence="7" id="KW-0464">Manganese</keyword>
<dbReference type="GO" id="GO:0005737">
    <property type="term" value="C:cytoplasm"/>
    <property type="evidence" value="ECO:0007669"/>
    <property type="project" value="TreeGrafter"/>
</dbReference>
<reference evidence="13" key="1">
    <citation type="journal article" date="2021" name="Microb. Physiol.">
        <title>Proteogenomic Insights into the Physiology of Marine, Sulfate-Reducing, Filamentous Desulfonema limicola and Desulfonema magnum.</title>
        <authorList>
            <person name="Schnaars V."/>
            <person name="Wohlbrand L."/>
            <person name="Scheve S."/>
            <person name="Hinrichs C."/>
            <person name="Reinhardt R."/>
            <person name="Rabus R."/>
        </authorList>
    </citation>
    <scope>NUCLEOTIDE SEQUENCE</scope>
    <source>
        <strain evidence="13">4be13</strain>
    </source>
</reference>
<organism evidence="13 14">
    <name type="scientific">Desulfonema magnum</name>
    <dbReference type="NCBI Taxonomy" id="45655"/>
    <lineage>
        <taxon>Bacteria</taxon>
        <taxon>Pseudomonadati</taxon>
        <taxon>Thermodesulfobacteriota</taxon>
        <taxon>Desulfobacteria</taxon>
        <taxon>Desulfobacterales</taxon>
        <taxon>Desulfococcaceae</taxon>
        <taxon>Desulfonema</taxon>
    </lineage>
</organism>
<keyword evidence="6" id="KW-0460">Magnesium</keyword>
<dbReference type="RefSeq" id="WP_207683050.1">
    <property type="nucleotide sequence ID" value="NZ_CP061800.1"/>
</dbReference>
<dbReference type="PIRSF" id="PIRSF018427">
    <property type="entry name" value="Isopntndiph_ism"/>
    <property type="match status" value="1"/>
</dbReference>
<dbReference type="AlphaFoldDB" id="A0A975GPR2"/>
<dbReference type="EMBL" id="CP061800">
    <property type="protein sequence ID" value="QTA88168.1"/>
    <property type="molecule type" value="Genomic_DNA"/>
</dbReference>
<dbReference type="NCBIfam" id="TIGR02150">
    <property type="entry name" value="IPP_isom_1"/>
    <property type="match status" value="1"/>
</dbReference>
<evidence type="ECO:0000313" key="13">
    <source>
        <dbReference type="EMBL" id="QTA88168.1"/>
    </source>
</evidence>
<dbReference type="KEGG" id="dmm:dnm_042080"/>
<dbReference type="InterPro" id="IPR015797">
    <property type="entry name" value="NUDIX_hydrolase-like_dom_sf"/>
</dbReference>
<evidence type="ECO:0000256" key="11">
    <source>
        <dbReference type="PIRSR" id="PIRSR018427-1"/>
    </source>
</evidence>
<keyword evidence="14" id="KW-1185">Reference proteome</keyword>
<dbReference type="GO" id="GO:0046872">
    <property type="term" value="F:metal ion binding"/>
    <property type="evidence" value="ECO:0007669"/>
    <property type="project" value="UniProtKB-KW"/>
</dbReference>
<name>A0A975GPR2_9BACT</name>
<dbReference type="Pfam" id="PF00293">
    <property type="entry name" value="NUDIX"/>
    <property type="match status" value="1"/>
</dbReference>
<evidence type="ECO:0000256" key="5">
    <source>
        <dbReference type="ARBA" id="ARBA00022723"/>
    </source>
</evidence>
<dbReference type="EC" id="5.3.3.2" evidence="3 10"/>
<dbReference type="InterPro" id="IPR011876">
    <property type="entry name" value="IsopentenylPP_isomerase_typ1"/>
</dbReference>
<dbReference type="NCBIfam" id="NF002995">
    <property type="entry name" value="PRK03759.1"/>
    <property type="match status" value="1"/>
</dbReference>
<dbReference type="SUPFAM" id="SSF55811">
    <property type="entry name" value="Nudix"/>
    <property type="match status" value="1"/>
</dbReference>
<evidence type="ECO:0000256" key="4">
    <source>
        <dbReference type="ARBA" id="ARBA00022490"/>
    </source>
</evidence>
<evidence type="ECO:0000313" key="14">
    <source>
        <dbReference type="Proteomes" id="UP000663722"/>
    </source>
</evidence>
<evidence type="ECO:0000256" key="3">
    <source>
        <dbReference type="ARBA" id="ARBA00012057"/>
    </source>
</evidence>
<dbReference type="PROSITE" id="PS51462">
    <property type="entry name" value="NUDIX"/>
    <property type="match status" value="1"/>
</dbReference>
<dbReference type="Proteomes" id="UP000663722">
    <property type="component" value="Chromosome"/>
</dbReference>
<gene>
    <name evidence="13" type="primary">idi</name>
    <name evidence="13" type="ORF">dnm_042080</name>
</gene>
<evidence type="ECO:0000259" key="12">
    <source>
        <dbReference type="PROSITE" id="PS51462"/>
    </source>
</evidence>
<comment type="pathway">
    <text evidence="1">Isoprenoid biosynthesis; dimethylallyl diphosphate biosynthesis; dimethylallyl diphosphate from isopentenyl diphosphate: step 1/1.</text>
</comment>